<reference evidence="2" key="1">
    <citation type="submission" date="2020-04" db="EMBL/GenBank/DDBJ databases">
        <title>Analysis of mating type loci in Filobasidium floriforme.</title>
        <authorList>
            <person name="Nowrousian M."/>
        </authorList>
    </citation>
    <scope>NUCLEOTIDE SEQUENCE</scope>
    <source>
        <strain evidence="2">CBS 6242</strain>
    </source>
</reference>
<feature type="compositionally biased region" description="Low complexity" evidence="1">
    <location>
        <begin position="77"/>
        <end position="92"/>
    </location>
</feature>
<comment type="caution">
    <text evidence="2">The sequence shown here is derived from an EMBL/GenBank/DDBJ whole genome shotgun (WGS) entry which is preliminary data.</text>
</comment>
<feature type="region of interest" description="Disordered" evidence="1">
    <location>
        <begin position="1"/>
        <end position="98"/>
    </location>
</feature>
<evidence type="ECO:0000313" key="3">
    <source>
        <dbReference type="Proteomes" id="UP000812966"/>
    </source>
</evidence>
<feature type="compositionally biased region" description="Low complexity" evidence="1">
    <location>
        <begin position="33"/>
        <end position="42"/>
    </location>
</feature>
<feature type="region of interest" description="Disordered" evidence="1">
    <location>
        <begin position="145"/>
        <end position="165"/>
    </location>
</feature>
<accession>A0A8K0NPC1</accession>
<feature type="region of interest" description="Disordered" evidence="1">
    <location>
        <begin position="412"/>
        <end position="445"/>
    </location>
</feature>
<keyword evidence="3" id="KW-1185">Reference proteome</keyword>
<evidence type="ECO:0000313" key="2">
    <source>
        <dbReference type="EMBL" id="KAG7530579.1"/>
    </source>
</evidence>
<gene>
    <name evidence="2" type="ORF">FFLO_04942</name>
</gene>
<feature type="region of interest" description="Disordered" evidence="1">
    <location>
        <begin position="342"/>
        <end position="369"/>
    </location>
</feature>
<protein>
    <submittedName>
        <fullName evidence="2">Uncharacterized protein</fullName>
    </submittedName>
</protein>
<dbReference type="EMBL" id="JABELV010000114">
    <property type="protein sequence ID" value="KAG7530579.1"/>
    <property type="molecule type" value="Genomic_DNA"/>
</dbReference>
<proteinExistence type="predicted"/>
<dbReference type="AlphaFoldDB" id="A0A8K0NPC1"/>
<name>A0A8K0NPC1_9TREE</name>
<organism evidence="2 3">
    <name type="scientific">Filobasidium floriforme</name>
    <dbReference type="NCBI Taxonomy" id="5210"/>
    <lineage>
        <taxon>Eukaryota</taxon>
        <taxon>Fungi</taxon>
        <taxon>Dikarya</taxon>
        <taxon>Basidiomycota</taxon>
        <taxon>Agaricomycotina</taxon>
        <taxon>Tremellomycetes</taxon>
        <taxon>Filobasidiales</taxon>
        <taxon>Filobasidiaceae</taxon>
        <taxon>Filobasidium</taxon>
    </lineage>
</organism>
<sequence>MMPKTRSQKRAASQVEASPVQPVPAKRARQRSTTATNTITDRNTNEGVRHAKYGNSSGLDLAPRRKGKESERTTLVPASLSKPSSSSSTALKPQRRADRCHVYLAGPEDFRMGLNEQENEQLEVAAEELLVQGKKLAHIEMQDLRRKAGSGRNGPRPIDGDRREHESMSWTESFWRPMEMPECRTLDYTFGPRTWRYSAPPLPTALDLTVIGGSGKDYRMIPNTVGIPEWRRTTAAESFQLYRPEQSIVNRVEAAESHDILETPLAHTSAQARGPMILLSPLSLLGPSPEAGPSRISREARPPDLEWLDPELDNLPDFEWGWDKGLQSRQSDTQRESLTIWRQSLSGSQSQIQRSKEVRPPEGPSERMTTGMVSYLTDPSIVDETITQANPTLGSGPVESHYQPLPLRLAPFEIPTDKSSGPSVLPPKEPPAKQTKSRKKAVKQNMPETIKDVKPMKQELSPFVLRSLHQEPEALKMADETHVDDDVGALSALSQVDLISKPVTDADASRLPDTGVVHPQEYKELLRESPEAMSLRDQAPSAPCADKVKSWMKTHRSWARGLISRDRRFGKYVDMLPEPVNLHVPEDGPAYTQIANQAIGAPIKMPSTPHPFHPDLAGLVKTQPRLRVRWAIPIHGPVLLMTEHDVQHKFWPSPAIITTHDKLHEGYKKLDEQITAESRLRNRREVLIWTPDAMARFWKETAKLRSRGTCGPLSISSSGPYPDPFRPVSSPWSVVSHRLAQLESTLVSQPPVRMFAGDHLRIGCDLEHALIFRMWLGTRNFGFPSTTAHADQDKRARITGENPFLRVKLCLVGPLGEVLAVI</sequence>
<evidence type="ECO:0000256" key="1">
    <source>
        <dbReference type="SAM" id="MobiDB-lite"/>
    </source>
</evidence>
<feature type="compositionally biased region" description="Polar residues" evidence="1">
    <location>
        <begin position="342"/>
        <end position="353"/>
    </location>
</feature>
<dbReference type="Proteomes" id="UP000812966">
    <property type="component" value="Unassembled WGS sequence"/>
</dbReference>
<dbReference type="OrthoDB" id="2587301at2759"/>